<evidence type="ECO:0000313" key="2">
    <source>
        <dbReference type="Proteomes" id="UP000029643"/>
    </source>
</evidence>
<protein>
    <submittedName>
        <fullName evidence="1">TonB family protein / TonB-dependent receptor</fullName>
    </submittedName>
</protein>
<evidence type="ECO:0000313" key="1">
    <source>
        <dbReference type="EMBL" id="GAL82181.1"/>
    </source>
</evidence>
<accession>A0A090WYX8</accession>
<sequence length="210" mass="23833">MVENLKLRSQINVGLNNDKSSIFNPSFTSIAILESQTRNFQGAYRANQTTDGYTTSFSNTLNYNVTLKEDHRIDMVAGLSWDRFYLNLETQNYSGFPDDFELTDISSATDVYDFGSATSETGLNSIFGRINYNYKDRYLVTLTARSDTSAKFGNNNRRGFFPSAGLGWNIHNEDFFNNESFVNRLKLRASLGRTGNDNIQAFSYQAFILL</sequence>
<dbReference type="RefSeq" id="WP_042500773.1">
    <property type="nucleotide sequence ID" value="NZ_BBNU01000022.1"/>
</dbReference>
<organism evidence="1 2">
    <name type="scientific">Algibacter lectus</name>
    <dbReference type="NCBI Taxonomy" id="221126"/>
    <lineage>
        <taxon>Bacteria</taxon>
        <taxon>Pseudomonadati</taxon>
        <taxon>Bacteroidota</taxon>
        <taxon>Flavobacteriia</taxon>
        <taxon>Flavobacteriales</taxon>
        <taxon>Flavobacteriaceae</taxon>
        <taxon>Algibacter</taxon>
    </lineage>
</organism>
<dbReference type="EMBL" id="BBNU01000022">
    <property type="protein sequence ID" value="GAL82181.1"/>
    <property type="molecule type" value="Genomic_DNA"/>
</dbReference>
<gene>
    <name evidence="1" type="ORF">JCM19274_79</name>
</gene>
<dbReference type="AlphaFoldDB" id="A0A090WYX8"/>
<dbReference type="Proteomes" id="UP000029643">
    <property type="component" value="Unassembled WGS sequence"/>
</dbReference>
<reference evidence="1 2" key="1">
    <citation type="journal article" date="2014" name="Genome Announc.">
        <title>Draft Genome Sequences of Marine Flavobacterium Algibacter lectus Strains SS8 and NR4.</title>
        <authorList>
            <person name="Takatani N."/>
            <person name="Nakanishi M."/>
            <person name="Meirelles P."/>
            <person name="Mino S."/>
            <person name="Suda W."/>
            <person name="Oshima K."/>
            <person name="Hattori M."/>
            <person name="Ohkuma M."/>
            <person name="Hosokawa M."/>
            <person name="Miyashita K."/>
            <person name="Thompson F.L."/>
            <person name="Niwa A."/>
            <person name="Sawabe T."/>
            <person name="Sawabe T."/>
        </authorList>
    </citation>
    <scope>NUCLEOTIDE SEQUENCE [LARGE SCALE GENOMIC DNA]</scope>
    <source>
        <strain evidence="2">JCM19274</strain>
    </source>
</reference>
<dbReference type="SUPFAM" id="SSF56935">
    <property type="entry name" value="Porins"/>
    <property type="match status" value="1"/>
</dbReference>
<name>A0A090WYX8_9FLAO</name>
<keyword evidence="1" id="KW-0675">Receptor</keyword>
<comment type="caution">
    <text evidence="1">The sequence shown here is derived from an EMBL/GenBank/DDBJ whole genome shotgun (WGS) entry which is preliminary data.</text>
</comment>
<proteinExistence type="predicted"/>